<dbReference type="AlphaFoldDB" id="A0A2A4FZB8"/>
<evidence type="ECO:0000313" key="2">
    <source>
        <dbReference type="Proteomes" id="UP000218934"/>
    </source>
</evidence>
<dbReference type="Pfam" id="PF12007">
    <property type="entry name" value="DUF3501"/>
    <property type="match status" value="1"/>
</dbReference>
<dbReference type="OrthoDB" id="9780579at2"/>
<sequence>MPASKRRIEPNDILPARDYAAHRKDYRAARMANKPKRTLHVGPYATILFESYDSMWLQVQEMLYIEKGGDEQLADELAAYNPMIPDGTELTATMMLEIEDAGQRARVLATLGRIEDHVAIRIGPDRIAARPVGEEERTNASGKTSAVHFFRFPFSPSQIAAFREPGTPILFEIDHPNYGHIAIVGDAMRAELLKDFA</sequence>
<reference evidence="1 2" key="1">
    <citation type="submission" date="2017-09" db="EMBL/GenBank/DDBJ databases">
        <title>The Catabolism of 3,6-Dichlorosalicylic acid is Initiated by the Cytochrome P450 Monooxygenase DsmABC in Rhizorhabdus dicambivorans Ndbn-20.</title>
        <authorList>
            <person name="Na L."/>
        </authorList>
    </citation>
    <scope>NUCLEOTIDE SEQUENCE [LARGE SCALE GENOMIC DNA]</scope>
    <source>
        <strain evidence="1 2">Ndbn-20m</strain>
    </source>
</reference>
<comment type="caution">
    <text evidence="1">The sequence shown here is derived from an EMBL/GenBank/DDBJ whole genome shotgun (WGS) entry which is preliminary data.</text>
</comment>
<dbReference type="Proteomes" id="UP000218934">
    <property type="component" value="Unassembled WGS sequence"/>
</dbReference>
<gene>
    <name evidence="1" type="ORF">COO09_04450</name>
</gene>
<organism evidence="1 2">
    <name type="scientific">Rhizorhabdus dicambivorans</name>
    <dbReference type="NCBI Taxonomy" id="1850238"/>
    <lineage>
        <taxon>Bacteria</taxon>
        <taxon>Pseudomonadati</taxon>
        <taxon>Pseudomonadota</taxon>
        <taxon>Alphaproteobacteria</taxon>
        <taxon>Sphingomonadales</taxon>
        <taxon>Sphingomonadaceae</taxon>
        <taxon>Rhizorhabdus</taxon>
    </lineage>
</organism>
<dbReference type="InterPro" id="IPR021890">
    <property type="entry name" value="DUF3501"/>
</dbReference>
<dbReference type="KEGG" id="rdi:CMV14_02130"/>
<keyword evidence="2" id="KW-1185">Reference proteome</keyword>
<proteinExistence type="predicted"/>
<protein>
    <submittedName>
        <fullName evidence="1">DUF3501 domain-containing protein</fullName>
    </submittedName>
</protein>
<dbReference type="RefSeq" id="WP_066960210.1">
    <property type="nucleotide sequence ID" value="NZ_CP023449.1"/>
</dbReference>
<name>A0A2A4FZB8_9SPHN</name>
<accession>A0A2A4FZB8</accession>
<evidence type="ECO:0000313" key="1">
    <source>
        <dbReference type="EMBL" id="PCE43558.1"/>
    </source>
</evidence>
<dbReference type="EMBL" id="NWUF01000003">
    <property type="protein sequence ID" value="PCE43558.1"/>
    <property type="molecule type" value="Genomic_DNA"/>
</dbReference>